<keyword evidence="14" id="KW-1185">Reference proteome</keyword>
<comment type="catalytic activity">
    <reaction evidence="10 11">
        <text>L-cysteinyl-[protein] + hexadecanoyl-CoA = S-hexadecanoyl-L-cysteinyl-[protein] + CoA</text>
        <dbReference type="Rhea" id="RHEA:36683"/>
        <dbReference type="Rhea" id="RHEA-COMP:10131"/>
        <dbReference type="Rhea" id="RHEA-COMP:11032"/>
        <dbReference type="ChEBI" id="CHEBI:29950"/>
        <dbReference type="ChEBI" id="CHEBI:57287"/>
        <dbReference type="ChEBI" id="CHEBI:57379"/>
        <dbReference type="ChEBI" id="CHEBI:74151"/>
        <dbReference type="EC" id="2.3.1.225"/>
    </reaction>
</comment>
<evidence type="ECO:0000256" key="9">
    <source>
        <dbReference type="ARBA" id="ARBA00023463"/>
    </source>
</evidence>
<dbReference type="InParanoid" id="L2GP10"/>
<reference evidence="14" key="1">
    <citation type="submission" date="2011-05" db="EMBL/GenBank/DDBJ databases">
        <title>The genome sequence of Vittaforma corneae strain ATCC 50505.</title>
        <authorList>
            <consortium name="The Broad Institute Genome Sequencing Platform"/>
            <person name="Cuomo C."/>
            <person name="Didier E."/>
            <person name="Bowers L."/>
            <person name="Young S.K."/>
            <person name="Zeng Q."/>
            <person name="Gargeya S."/>
            <person name="Fitzgerald M."/>
            <person name="Haas B."/>
            <person name="Abouelleil A."/>
            <person name="Alvarado L."/>
            <person name="Arachchi H.M."/>
            <person name="Berlin A."/>
            <person name="Chapman S.B."/>
            <person name="Gearin G."/>
            <person name="Goldberg J."/>
            <person name="Griggs A."/>
            <person name="Gujja S."/>
            <person name="Hansen M."/>
            <person name="Heiman D."/>
            <person name="Howarth C."/>
            <person name="Larimer J."/>
            <person name="Lui A."/>
            <person name="MacDonald P.J.P."/>
            <person name="McCowen C."/>
            <person name="Montmayeur A."/>
            <person name="Murphy C."/>
            <person name="Neiman D."/>
            <person name="Pearson M."/>
            <person name="Priest M."/>
            <person name="Roberts A."/>
            <person name="Saif S."/>
            <person name="Shea T."/>
            <person name="Sisk P."/>
            <person name="Stolte C."/>
            <person name="Sykes S."/>
            <person name="Wortman J."/>
            <person name="Nusbaum C."/>
            <person name="Birren B."/>
        </authorList>
    </citation>
    <scope>NUCLEOTIDE SEQUENCE [LARGE SCALE GENOMIC DNA]</scope>
    <source>
        <strain evidence="14">ATCC 50505</strain>
    </source>
</reference>
<comment type="domain">
    <text evidence="11">The DHHC domain is required for palmitoyltransferase activity.</text>
</comment>
<dbReference type="STRING" id="993615.L2GP10"/>
<evidence type="ECO:0000256" key="6">
    <source>
        <dbReference type="ARBA" id="ARBA00023139"/>
    </source>
</evidence>
<comment type="subcellular location">
    <subcellularLocation>
        <location evidence="1">Endomembrane system</location>
        <topology evidence="1">Multi-pass membrane protein</topology>
    </subcellularLocation>
</comment>
<keyword evidence="4 11" id="KW-1133">Transmembrane helix</keyword>
<dbReference type="PANTHER" id="PTHR22883:SF43">
    <property type="entry name" value="PALMITOYLTRANSFERASE APP"/>
    <property type="match status" value="1"/>
</dbReference>
<keyword evidence="5 11" id="KW-0472">Membrane</keyword>
<evidence type="ECO:0000313" key="14">
    <source>
        <dbReference type="Proteomes" id="UP000011082"/>
    </source>
</evidence>
<proteinExistence type="inferred from homology"/>
<evidence type="ECO:0000259" key="12">
    <source>
        <dbReference type="Pfam" id="PF01529"/>
    </source>
</evidence>
<dbReference type="AlphaFoldDB" id="L2GP10"/>
<keyword evidence="7" id="KW-0449">Lipoprotein</keyword>
<dbReference type="OMA" id="LWRISHP"/>
<evidence type="ECO:0000256" key="4">
    <source>
        <dbReference type="ARBA" id="ARBA00022989"/>
    </source>
</evidence>
<dbReference type="EC" id="2.3.1.225" evidence="11"/>
<accession>L2GP10</accession>
<dbReference type="RefSeq" id="XP_007604353.1">
    <property type="nucleotide sequence ID" value="XM_007604291.1"/>
</dbReference>
<gene>
    <name evidence="13" type="ORF">VICG_00906</name>
</gene>
<keyword evidence="3 11" id="KW-0812">Transmembrane</keyword>
<dbReference type="GeneID" id="19881618"/>
<dbReference type="PROSITE" id="PS50216">
    <property type="entry name" value="DHHC"/>
    <property type="match status" value="1"/>
</dbReference>
<dbReference type="InterPro" id="IPR039859">
    <property type="entry name" value="PFA4/ZDH16/20/ERF2-like"/>
</dbReference>
<dbReference type="GO" id="GO:0019706">
    <property type="term" value="F:protein-cysteine S-palmitoyltransferase activity"/>
    <property type="evidence" value="ECO:0007669"/>
    <property type="project" value="UniProtKB-EC"/>
</dbReference>
<dbReference type="Pfam" id="PF01529">
    <property type="entry name" value="DHHC"/>
    <property type="match status" value="1"/>
</dbReference>
<dbReference type="EMBL" id="JH370135">
    <property type="protein sequence ID" value="ELA42057.1"/>
    <property type="molecule type" value="Genomic_DNA"/>
</dbReference>
<feature type="domain" description="Palmitoyltransferase DHHC" evidence="12">
    <location>
        <begin position="113"/>
        <end position="206"/>
    </location>
</feature>
<dbReference type="HOGENOM" id="CLU_1157165_0_0_1"/>
<dbReference type="GO" id="GO:0005783">
    <property type="term" value="C:endoplasmic reticulum"/>
    <property type="evidence" value="ECO:0007669"/>
    <property type="project" value="TreeGrafter"/>
</dbReference>
<dbReference type="VEuPathDB" id="MicrosporidiaDB:VICG_00906"/>
<evidence type="ECO:0000256" key="11">
    <source>
        <dbReference type="RuleBase" id="RU079119"/>
    </source>
</evidence>
<sequence>MEFADYVEVQNTKKFLYFALLIISMVYSLTCIGVFFCTNHWTLNLFVIYLLLANVCALYRSSTLEPGFLPTRSVPTFDLQPIVLKNDISIVPDVLNTSRIISFTNEPGNRSTYIQKYCLSCNIFRPIKTSHCADCGYCVLEKDHHCLWLNNCIGRNNHVFFLGFVYTFIGLLIYINISLHHLSKAYPNLLCGFAFHIPQGTCCCIFSFDRNLWRISHPALGSQYHITRVSKLQGQDTPGV</sequence>
<organism evidence="13 14">
    <name type="scientific">Vittaforma corneae (strain ATCC 50505)</name>
    <name type="common">Microsporidian parasite</name>
    <name type="synonym">Nosema corneum</name>
    <dbReference type="NCBI Taxonomy" id="993615"/>
    <lineage>
        <taxon>Eukaryota</taxon>
        <taxon>Fungi</taxon>
        <taxon>Fungi incertae sedis</taxon>
        <taxon>Microsporidia</taxon>
        <taxon>Nosematidae</taxon>
        <taxon>Vittaforma</taxon>
    </lineage>
</organism>
<dbReference type="GO" id="GO:0005794">
    <property type="term" value="C:Golgi apparatus"/>
    <property type="evidence" value="ECO:0007669"/>
    <property type="project" value="TreeGrafter"/>
</dbReference>
<evidence type="ECO:0000256" key="8">
    <source>
        <dbReference type="ARBA" id="ARBA00023315"/>
    </source>
</evidence>
<feature type="transmembrane region" description="Helical" evidence="11">
    <location>
        <begin position="15"/>
        <end position="35"/>
    </location>
</feature>
<comment type="similarity">
    <text evidence="9">Belongs to the DHHC palmitoyltransferase family. ERF2/ZDHHC9 subfamily.</text>
</comment>
<keyword evidence="6" id="KW-0564">Palmitate</keyword>
<evidence type="ECO:0000256" key="5">
    <source>
        <dbReference type="ARBA" id="ARBA00023136"/>
    </source>
</evidence>
<dbReference type="Proteomes" id="UP000011082">
    <property type="component" value="Unassembled WGS sequence"/>
</dbReference>
<dbReference type="PANTHER" id="PTHR22883">
    <property type="entry name" value="ZINC FINGER DHHC DOMAIN CONTAINING PROTEIN"/>
    <property type="match status" value="1"/>
</dbReference>
<name>L2GP10_VITCO</name>
<dbReference type="InterPro" id="IPR001594">
    <property type="entry name" value="Palmitoyltrfase_DHHC"/>
</dbReference>
<protein>
    <recommendedName>
        <fullName evidence="11">Palmitoyltransferase</fullName>
        <ecNumber evidence="11">2.3.1.225</ecNumber>
    </recommendedName>
</protein>
<feature type="transmembrane region" description="Helical" evidence="11">
    <location>
        <begin position="159"/>
        <end position="179"/>
    </location>
</feature>
<dbReference type="GO" id="GO:0006612">
    <property type="term" value="P:protein targeting to membrane"/>
    <property type="evidence" value="ECO:0007669"/>
    <property type="project" value="TreeGrafter"/>
</dbReference>
<keyword evidence="2 11" id="KW-0808">Transferase</keyword>
<dbReference type="OrthoDB" id="9909019at2759"/>
<evidence type="ECO:0000256" key="10">
    <source>
        <dbReference type="ARBA" id="ARBA00048048"/>
    </source>
</evidence>
<keyword evidence="8 11" id="KW-0012">Acyltransferase</keyword>
<evidence type="ECO:0000256" key="1">
    <source>
        <dbReference type="ARBA" id="ARBA00004127"/>
    </source>
</evidence>
<evidence type="ECO:0000313" key="13">
    <source>
        <dbReference type="EMBL" id="ELA42057.1"/>
    </source>
</evidence>
<evidence type="ECO:0000256" key="3">
    <source>
        <dbReference type="ARBA" id="ARBA00022692"/>
    </source>
</evidence>
<evidence type="ECO:0000256" key="7">
    <source>
        <dbReference type="ARBA" id="ARBA00023288"/>
    </source>
</evidence>
<evidence type="ECO:0000256" key="2">
    <source>
        <dbReference type="ARBA" id="ARBA00022679"/>
    </source>
</evidence>
<feature type="transmembrane region" description="Helical" evidence="11">
    <location>
        <begin position="41"/>
        <end position="59"/>
    </location>
</feature>